<feature type="transmembrane region" description="Helical" evidence="1">
    <location>
        <begin position="221"/>
        <end position="239"/>
    </location>
</feature>
<accession>A0ABU1VV78</accession>
<sequence length="354" mass="40641">MGTYLLLRYELFRQQAADAFAPLKQFSFMLLLIAGHALIGLWAPLVLLGFQLFNPELTTFERWPYLQMLLVIMFCWQGSIAWQQKATAEQYFVESLAPSAKVAWLSNKLMALLNQLPFWFLTLPVFIYLLFSGKTMAWLDAIQLLLVLLVLSWGFQARQTSWLALFAVFMLPVVTFWGMPLLALMLLERVLQHHLSGTPLSAGSLFQYWLYWFIGQQQNKALLLLIIFVLALWQYWLVQQLKAEALLFINSVFIWALALLCYAQQKLWQQQLLSQHYFWLSCCTLKQRSVLKLMNVLPVLIASVLALTFLNATSAAWTIILAVVLSLWSKPGLLSVAVSCFMLLFLLNGQGLWA</sequence>
<feature type="transmembrane region" description="Helical" evidence="1">
    <location>
        <begin position="193"/>
        <end position="214"/>
    </location>
</feature>
<feature type="transmembrane region" description="Helical" evidence="1">
    <location>
        <begin position="109"/>
        <end position="131"/>
    </location>
</feature>
<organism evidence="2 3">
    <name type="scientific">Rheinheimera soli</name>
    <dbReference type="NCBI Taxonomy" id="443616"/>
    <lineage>
        <taxon>Bacteria</taxon>
        <taxon>Pseudomonadati</taxon>
        <taxon>Pseudomonadota</taxon>
        <taxon>Gammaproteobacteria</taxon>
        <taxon>Chromatiales</taxon>
        <taxon>Chromatiaceae</taxon>
        <taxon>Rheinheimera</taxon>
    </lineage>
</organism>
<keyword evidence="1" id="KW-0472">Membrane</keyword>
<feature type="transmembrane region" description="Helical" evidence="1">
    <location>
        <begin position="65"/>
        <end position="82"/>
    </location>
</feature>
<evidence type="ECO:0000256" key="1">
    <source>
        <dbReference type="SAM" id="Phobius"/>
    </source>
</evidence>
<evidence type="ECO:0000313" key="2">
    <source>
        <dbReference type="EMBL" id="MDR7119617.1"/>
    </source>
</evidence>
<feature type="transmembrane region" description="Helical" evidence="1">
    <location>
        <begin position="245"/>
        <end position="263"/>
    </location>
</feature>
<name>A0ABU1VV78_9GAMM</name>
<dbReference type="EMBL" id="JAVDWR010000001">
    <property type="protein sequence ID" value="MDR7119617.1"/>
    <property type="molecule type" value="Genomic_DNA"/>
</dbReference>
<comment type="caution">
    <text evidence="2">The sequence shown here is derived from an EMBL/GenBank/DDBJ whole genome shotgun (WGS) entry which is preliminary data.</text>
</comment>
<keyword evidence="1" id="KW-0812">Transmembrane</keyword>
<evidence type="ECO:0000313" key="3">
    <source>
        <dbReference type="Proteomes" id="UP001257909"/>
    </source>
</evidence>
<feature type="transmembrane region" description="Helical" evidence="1">
    <location>
        <begin position="296"/>
        <end position="327"/>
    </location>
</feature>
<dbReference type="Proteomes" id="UP001257909">
    <property type="component" value="Unassembled WGS sequence"/>
</dbReference>
<protein>
    <submittedName>
        <fullName evidence="2">Uncharacterized protein</fullName>
    </submittedName>
</protein>
<feature type="transmembrane region" description="Helical" evidence="1">
    <location>
        <begin position="137"/>
        <end position="155"/>
    </location>
</feature>
<feature type="transmembrane region" description="Helical" evidence="1">
    <location>
        <begin position="333"/>
        <end position="353"/>
    </location>
</feature>
<proteinExistence type="predicted"/>
<gene>
    <name evidence="2" type="ORF">J2W69_000532</name>
</gene>
<feature type="transmembrane region" description="Helical" evidence="1">
    <location>
        <begin position="28"/>
        <end position="53"/>
    </location>
</feature>
<feature type="transmembrane region" description="Helical" evidence="1">
    <location>
        <begin position="162"/>
        <end position="187"/>
    </location>
</feature>
<reference evidence="2 3" key="1">
    <citation type="submission" date="2023-07" db="EMBL/GenBank/DDBJ databases">
        <title>Sorghum-associated microbial communities from plants grown in Nebraska, USA.</title>
        <authorList>
            <person name="Schachtman D."/>
        </authorList>
    </citation>
    <scope>NUCLEOTIDE SEQUENCE [LARGE SCALE GENOMIC DNA]</scope>
    <source>
        <strain evidence="2 3">4138</strain>
    </source>
</reference>
<keyword evidence="3" id="KW-1185">Reference proteome</keyword>
<keyword evidence="1" id="KW-1133">Transmembrane helix</keyword>
<dbReference type="RefSeq" id="WP_310274291.1">
    <property type="nucleotide sequence ID" value="NZ_JAVDWR010000001.1"/>
</dbReference>